<protein>
    <submittedName>
        <fullName evidence="2">Uncharacterized protein</fullName>
    </submittedName>
</protein>
<reference evidence="2 3" key="1">
    <citation type="submission" date="2024-09" db="EMBL/GenBank/DDBJ databases">
        <authorList>
            <person name="Zhang Z.-H."/>
        </authorList>
    </citation>
    <scope>NUCLEOTIDE SEQUENCE [LARGE SCALE GENOMIC DNA]</scope>
    <source>
        <strain evidence="2 3">HHTR114</strain>
    </source>
</reference>
<keyword evidence="1" id="KW-0472">Membrane</keyword>
<feature type="transmembrane region" description="Helical" evidence="1">
    <location>
        <begin position="142"/>
        <end position="160"/>
    </location>
</feature>
<feature type="transmembrane region" description="Helical" evidence="1">
    <location>
        <begin position="6"/>
        <end position="22"/>
    </location>
</feature>
<keyword evidence="3" id="KW-1185">Reference proteome</keyword>
<name>A0ABW1KRU2_9PROT</name>
<accession>A0ABW1KRU2</accession>
<evidence type="ECO:0000313" key="2">
    <source>
        <dbReference type="EMBL" id="MFC6034726.1"/>
    </source>
</evidence>
<keyword evidence="1" id="KW-0812">Transmembrane</keyword>
<dbReference type="RefSeq" id="WP_379879933.1">
    <property type="nucleotide sequence ID" value="NZ_JBHPON010000001.1"/>
</dbReference>
<organism evidence="2 3">
    <name type="scientific">Hyphococcus aureus</name>
    <dbReference type="NCBI Taxonomy" id="2666033"/>
    <lineage>
        <taxon>Bacteria</taxon>
        <taxon>Pseudomonadati</taxon>
        <taxon>Pseudomonadota</taxon>
        <taxon>Alphaproteobacteria</taxon>
        <taxon>Parvularculales</taxon>
        <taxon>Parvularculaceae</taxon>
        <taxon>Hyphococcus</taxon>
    </lineage>
</organism>
<evidence type="ECO:0000256" key="1">
    <source>
        <dbReference type="SAM" id="Phobius"/>
    </source>
</evidence>
<dbReference type="Proteomes" id="UP001596116">
    <property type="component" value="Unassembled WGS sequence"/>
</dbReference>
<keyword evidence="1" id="KW-1133">Transmembrane helix</keyword>
<feature type="transmembrane region" description="Helical" evidence="1">
    <location>
        <begin position="72"/>
        <end position="98"/>
    </location>
</feature>
<comment type="caution">
    <text evidence="2">The sequence shown here is derived from an EMBL/GenBank/DDBJ whole genome shotgun (WGS) entry which is preliminary data.</text>
</comment>
<evidence type="ECO:0000313" key="3">
    <source>
        <dbReference type="Proteomes" id="UP001596116"/>
    </source>
</evidence>
<sequence length="180" mass="20618">MLGFFLVVFALLALAGGLYWRWRTKIAEEVVEGAAIEWALIRKNEPEFLEGITEEKFREVYALVHTPRFPKYALGAIASFFVSLPVTFAMLNVGLWLAGAAGLIPEPVDVADRVFVEDGKLVIFKDTPPEAALYYIRDVAGFYYFFGVMVVWLVIVWFFMRRFHARRPGYLRDELIRAKG</sequence>
<dbReference type="EMBL" id="JBHPON010000001">
    <property type="protein sequence ID" value="MFC6034726.1"/>
    <property type="molecule type" value="Genomic_DNA"/>
</dbReference>
<gene>
    <name evidence="2" type="ORF">ACFMB1_04175</name>
</gene>
<proteinExistence type="predicted"/>